<reference evidence="2 3" key="1">
    <citation type="submission" date="2009-04" db="EMBL/GenBank/DDBJ databases">
        <authorList>
            <person name="Sebastian Y."/>
            <person name="Madupu R."/>
            <person name="Durkin A.S."/>
            <person name="Torralba M."/>
            <person name="Methe B."/>
            <person name="Sutton G.G."/>
            <person name="Strausberg R.L."/>
            <person name="Nelson K.E."/>
        </authorList>
    </citation>
    <scope>NUCLEOTIDE SEQUENCE [LARGE SCALE GENOMIC DNA]</scope>
    <source>
        <strain evidence="3">ATCC 35406 / BCRC 14492 / JCM 8526 / NCTC 13058 / HG 370</strain>
    </source>
</reference>
<organism evidence="2 3">
    <name type="scientific">Porphyromonas endodontalis (strain ATCC 35406 / DSM 24491 / JCM 8526 / CCUG 16442 / BCRC 14492 / NCTC 13058 / HG 370)</name>
    <name type="common">Bacteroides endodontalis</name>
    <dbReference type="NCBI Taxonomy" id="553175"/>
    <lineage>
        <taxon>Bacteria</taxon>
        <taxon>Pseudomonadati</taxon>
        <taxon>Bacteroidota</taxon>
        <taxon>Bacteroidia</taxon>
        <taxon>Bacteroidales</taxon>
        <taxon>Porphyromonadaceae</taxon>
        <taxon>Porphyromonas</taxon>
    </lineage>
</organism>
<protein>
    <submittedName>
        <fullName evidence="2">Uncharacterized protein</fullName>
    </submittedName>
</protein>
<feature type="region of interest" description="Disordered" evidence="1">
    <location>
        <begin position="1"/>
        <end position="37"/>
    </location>
</feature>
<proteinExistence type="predicted"/>
<evidence type="ECO:0000313" key="3">
    <source>
        <dbReference type="Proteomes" id="UP000004295"/>
    </source>
</evidence>
<name>C3J9N2_POREA</name>
<sequence length="37" mass="3958">MCRGIKTSASPRLFIGGQESNSSAAISARQIGDYTQR</sequence>
<evidence type="ECO:0000313" key="2">
    <source>
        <dbReference type="EMBL" id="EEN83129.1"/>
    </source>
</evidence>
<evidence type="ECO:0000256" key="1">
    <source>
        <dbReference type="SAM" id="MobiDB-lite"/>
    </source>
</evidence>
<dbReference type="STRING" id="553175.POREN0001_0783"/>
<dbReference type="AlphaFoldDB" id="C3J9N2"/>
<dbReference type="Proteomes" id="UP000004295">
    <property type="component" value="Unassembled WGS sequence"/>
</dbReference>
<keyword evidence="3" id="KW-1185">Reference proteome</keyword>
<gene>
    <name evidence="2" type="ORF">POREN0001_0783</name>
</gene>
<accession>C3J9N2</accession>
<comment type="caution">
    <text evidence="2">The sequence shown here is derived from an EMBL/GenBank/DDBJ whole genome shotgun (WGS) entry which is preliminary data.</text>
</comment>
<dbReference type="EMBL" id="ACNN01000014">
    <property type="protein sequence ID" value="EEN83129.1"/>
    <property type="molecule type" value="Genomic_DNA"/>
</dbReference>